<evidence type="ECO:0000256" key="1">
    <source>
        <dbReference type="SAM" id="Phobius"/>
    </source>
</evidence>
<evidence type="ECO:0000313" key="3">
    <source>
        <dbReference type="Proteomes" id="UP000249518"/>
    </source>
</evidence>
<name>A0A328WMM5_9FLAO</name>
<comment type="caution">
    <text evidence="2">The sequence shown here is derived from an EMBL/GenBank/DDBJ whole genome shotgun (WGS) entry which is preliminary data.</text>
</comment>
<reference evidence="2 3" key="1">
    <citation type="submission" date="2018-06" db="EMBL/GenBank/DDBJ databases">
        <title>Genomic Encyclopedia of Type Strains, Phase III (KMG-III): the genomes of soil and plant-associated and newly described type strains.</title>
        <authorList>
            <person name="Whitman W."/>
        </authorList>
    </citation>
    <scope>NUCLEOTIDE SEQUENCE [LARGE SCALE GENOMIC DNA]</scope>
    <source>
        <strain evidence="2 3">CGMCC 1.12504</strain>
    </source>
</reference>
<protein>
    <submittedName>
        <fullName evidence="2">Uncharacterized protein DUF3810</fullName>
    </submittedName>
</protein>
<evidence type="ECO:0000313" key="2">
    <source>
        <dbReference type="EMBL" id="RAR46515.1"/>
    </source>
</evidence>
<keyword evidence="3" id="KW-1185">Reference proteome</keyword>
<dbReference type="InterPro" id="IPR024294">
    <property type="entry name" value="DUF3810"/>
</dbReference>
<feature type="transmembrane region" description="Helical" evidence="1">
    <location>
        <begin position="51"/>
        <end position="74"/>
    </location>
</feature>
<sequence>MKNDVTNVKILFLFILNKEVKFIKISPNLLPITNNPSPFHIFDPAMIQKKYILPLFLLMQIIVLKIASLFPKFIEDYYSNGIYPIISKISRTTFGFTSISIGDLIYGIVLFLVFRWFWKVRKTWKISWKDNLLKIASFASVFYFLFHLLWATNYHRVKLYEKMEINKEYSISELEAFTLRLIEKTNAIQQQITQNDSVKVVVPYSTQEIFDLSVKSYTTLEKEFSFFGYEKESIKPSLISVPLSYMGFGGYLNPFTNEAQVNDCLPKYNFPTTTLHEMAHQIGYASESEANFIGFLASVKSDDIYFQYSGYSFAVKHCLRNLERIKEGSSEKFLPLLNPGILKNFEESKQFHEEYKTFLEPIFKTFYDNFLKFNKQKDGLEGYSKFVGLMIGMEKSVQ</sequence>
<gene>
    <name evidence="2" type="ORF">B0I10_11710</name>
</gene>
<dbReference type="Pfam" id="PF12725">
    <property type="entry name" value="DUF3810"/>
    <property type="match status" value="1"/>
</dbReference>
<feature type="transmembrane region" description="Helical" evidence="1">
    <location>
        <begin position="94"/>
        <end position="118"/>
    </location>
</feature>
<proteinExistence type="predicted"/>
<keyword evidence="1" id="KW-0812">Transmembrane</keyword>
<organism evidence="2 3">
    <name type="scientific">Flavobacterium lacus</name>
    <dbReference type="NCBI Taxonomy" id="1353778"/>
    <lineage>
        <taxon>Bacteria</taxon>
        <taxon>Pseudomonadati</taxon>
        <taxon>Bacteroidota</taxon>
        <taxon>Flavobacteriia</taxon>
        <taxon>Flavobacteriales</taxon>
        <taxon>Flavobacteriaceae</taxon>
        <taxon>Flavobacterium</taxon>
    </lineage>
</organism>
<keyword evidence="1" id="KW-0472">Membrane</keyword>
<dbReference type="AlphaFoldDB" id="A0A328WMM5"/>
<dbReference type="EMBL" id="QLSV01000017">
    <property type="protein sequence ID" value="RAR46515.1"/>
    <property type="molecule type" value="Genomic_DNA"/>
</dbReference>
<accession>A0A328WMM5</accession>
<feature type="transmembrane region" description="Helical" evidence="1">
    <location>
        <begin position="130"/>
        <end position="150"/>
    </location>
</feature>
<dbReference type="Proteomes" id="UP000249518">
    <property type="component" value="Unassembled WGS sequence"/>
</dbReference>
<keyword evidence="1" id="KW-1133">Transmembrane helix</keyword>